<reference evidence="4" key="1">
    <citation type="submission" date="2023-11" db="UniProtKB">
        <authorList>
            <consortium name="WormBaseParasite"/>
        </authorList>
    </citation>
    <scope>IDENTIFICATION</scope>
</reference>
<proteinExistence type="inferred from homology"/>
<organism evidence="3 4">
    <name type="scientific">Schistosoma margrebowiei</name>
    <dbReference type="NCBI Taxonomy" id="48269"/>
    <lineage>
        <taxon>Eukaryota</taxon>
        <taxon>Metazoa</taxon>
        <taxon>Spiralia</taxon>
        <taxon>Lophotrochozoa</taxon>
        <taxon>Platyhelminthes</taxon>
        <taxon>Trematoda</taxon>
        <taxon>Digenea</taxon>
        <taxon>Strigeidida</taxon>
        <taxon>Schistosomatoidea</taxon>
        <taxon>Schistosomatidae</taxon>
        <taxon>Schistosoma</taxon>
    </lineage>
</organism>
<feature type="domain" description="MoaB/Mog" evidence="2">
    <location>
        <begin position="21"/>
        <end position="189"/>
    </location>
</feature>
<evidence type="ECO:0000313" key="4">
    <source>
        <dbReference type="WBParaSite" id="SMRG1_32580.3"/>
    </source>
</evidence>
<accession>A0AA84ZJ85</accession>
<dbReference type="PANTHER" id="PTHR13939">
    <property type="entry name" value="NICOTINAMIDE-NUCLEOTIDE AMIDOHYDROLASE PNCC"/>
    <property type="match status" value="1"/>
</dbReference>
<dbReference type="Pfam" id="PF00994">
    <property type="entry name" value="MoCF_biosynth"/>
    <property type="match status" value="1"/>
</dbReference>
<dbReference type="WBParaSite" id="SMRG1_32580.3">
    <property type="protein sequence ID" value="SMRG1_32580.3"/>
    <property type="gene ID" value="SMRG1_32580"/>
</dbReference>
<dbReference type="InterPro" id="IPR001453">
    <property type="entry name" value="MoaB/Mog_dom"/>
</dbReference>
<evidence type="ECO:0000313" key="3">
    <source>
        <dbReference type="Proteomes" id="UP000050790"/>
    </source>
</evidence>
<dbReference type="Gene3D" id="3.40.980.10">
    <property type="entry name" value="MoaB/Mog-like domain"/>
    <property type="match status" value="1"/>
</dbReference>
<dbReference type="InterPro" id="IPR036425">
    <property type="entry name" value="MoaB/Mog-like_dom_sf"/>
</dbReference>
<protein>
    <recommendedName>
        <fullName evidence="2">MoaB/Mog domain-containing protein</fullName>
    </recommendedName>
</protein>
<name>A0AA84ZJ85_9TREM</name>
<evidence type="ECO:0000259" key="2">
    <source>
        <dbReference type="SMART" id="SM00852"/>
    </source>
</evidence>
<comment type="similarity">
    <text evidence="1">In the N-terminal section; belongs to the MoaB/Mog family.</text>
</comment>
<dbReference type="SUPFAM" id="SSF53218">
    <property type="entry name" value="Molybdenum cofactor biosynthesis proteins"/>
    <property type="match status" value="1"/>
</dbReference>
<dbReference type="AlphaFoldDB" id="A0AA84ZJ85"/>
<dbReference type="PANTHER" id="PTHR13939:SF0">
    <property type="entry name" value="NMN AMIDOHYDROLASE-LIKE PROTEIN YFAY"/>
    <property type="match status" value="1"/>
</dbReference>
<dbReference type="InterPro" id="IPR050101">
    <property type="entry name" value="CinA"/>
</dbReference>
<dbReference type="Proteomes" id="UP000050790">
    <property type="component" value="Unassembled WGS sequence"/>
</dbReference>
<sequence length="211" mass="23350">MARCVTTMSCALKMVSPKSLGLIVIGDEILNGKAKDSNSRQVCLTAPLFGVRLRKISVIPDDSDAIAEEVRDYMNRYDFVITSGGIGSTHDDVTYEGVAKALNEKIIIHPKFLQTLRRLSEPNMVSSSDPITKLAKIPESSELLYATGIQMDSESSYPIVKVKNIFILPGVPCLFNMALEIIKVSLVLFYKFILNALDSLEPKEKPDLRII</sequence>
<evidence type="ECO:0000256" key="1">
    <source>
        <dbReference type="ARBA" id="ARBA00007589"/>
    </source>
</evidence>
<dbReference type="SMART" id="SM00852">
    <property type="entry name" value="MoCF_biosynth"/>
    <property type="match status" value="1"/>
</dbReference>